<evidence type="ECO:0000256" key="3">
    <source>
        <dbReference type="ARBA" id="ARBA00023163"/>
    </source>
</evidence>
<evidence type="ECO:0000256" key="4">
    <source>
        <dbReference type="ARBA" id="ARBA00023242"/>
    </source>
</evidence>
<keyword evidence="1" id="KW-0805">Transcription regulation</keyword>
<name>A0A3L6EWT3_MAIZE</name>
<keyword evidence="3" id="KW-0804">Transcription</keyword>
<feature type="compositionally biased region" description="Low complexity" evidence="5">
    <location>
        <begin position="200"/>
        <end position="221"/>
    </location>
</feature>
<dbReference type="AlphaFoldDB" id="A0A3L6EWT3"/>
<feature type="domain" description="NAC" evidence="6">
    <location>
        <begin position="22"/>
        <end position="188"/>
    </location>
</feature>
<dbReference type="SUPFAM" id="SSF101941">
    <property type="entry name" value="NAC domain"/>
    <property type="match status" value="1"/>
</dbReference>
<dbReference type="InterPro" id="IPR003441">
    <property type="entry name" value="NAC-dom"/>
</dbReference>
<reference evidence="7 8" key="1">
    <citation type="journal article" date="2018" name="Nat. Genet.">
        <title>Extensive intraspecific gene order and gene structural variations between Mo17 and other maize genomes.</title>
        <authorList>
            <person name="Sun S."/>
            <person name="Zhou Y."/>
            <person name="Chen J."/>
            <person name="Shi J."/>
            <person name="Zhao H."/>
            <person name="Zhao H."/>
            <person name="Song W."/>
            <person name="Zhang M."/>
            <person name="Cui Y."/>
            <person name="Dong X."/>
            <person name="Liu H."/>
            <person name="Ma X."/>
            <person name="Jiao Y."/>
            <person name="Wang B."/>
            <person name="Wei X."/>
            <person name="Stein J.C."/>
            <person name="Glaubitz J.C."/>
            <person name="Lu F."/>
            <person name="Yu G."/>
            <person name="Liang C."/>
            <person name="Fengler K."/>
            <person name="Li B."/>
            <person name="Rafalski A."/>
            <person name="Schnable P.S."/>
            <person name="Ware D.H."/>
            <person name="Buckler E.S."/>
            <person name="Lai J."/>
        </authorList>
    </citation>
    <scope>NUCLEOTIDE SEQUENCE [LARGE SCALE GENOMIC DNA]</scope>
    <source>
        <strain evidence="8">cv. Missouri 17</strain>
        <tissue evidence="7">Seedling</tissue>
    </source>
</reference>
<dbReference type="GO" id="GO:0006355">
    <property type="term" value="P:regulation of DNA-templated transcription"/>
    <property type="evidence" value="ECO:0007669"/>
    <property type="project" value="InterPro"/>
</dbReference>
<dbReference type="ExpressionAtlas" id="A0A3L6EWT3">
    <property type="expression patterns" value="baseline and differential"/>
</dbReference>
<dbReference type="GO" id="GO:0003677">
    <property type="term" value="F:DNA binding"/>
    <property type="evidence" value="ECO:0007669"/>
    <property type="project" value="UniProtKB-KW"/>
</dbReference>
<dbReference type="OMA" id="TASGGCW"/>
<proteinExistence type="predicted"/>
<evidence type="ECO:0000256" key="1">
    <source>
        <dbReference type="ARBA" id="ARBA00023015"/>
    </source>
</evidence>
<dbReference type="Proteomes" id="UP000251960">
    <property type="component" value="Chromosome 4"/>
</dbReference>
<dbReference type="KEGG" id="zma:100285116"/>
<dbReference type="PANTHER" id="PTHR31719">
    <property type="entry name" value="NAC TRANSCRIPTION FACTOR 56"/>
    <property type="match status" value="1"/>
</dbReference>
<feature type="region of interest" description="Disordered" evidence="5">
    <location>
        <begin position="187"/>
        <end position="228"/>
    </location>
</feature>
<evidence type="ECO:0000259" key="6">
    <source>
        <dbReference type="PROSITE" id="PS51005"/>
    </source>
</evidence>
<accession>A0A3L6EWT3</accession>
<dbReference type="PROSITE" id="PS51005">
    <property type="entry name" value="NAC"/>
    <property type="match status" value="1"/>
</dbReference>
<evidence type="ECO:0000256" key="5">
    <source>
        <dbReference type="SAM" id="MobiDB-lite"/>
    </source>
</evidence>
<keyword evidence="4" id="KW-0539">Nucleus</keyword>
<dbReference type="OrthoDB" id="676820at2759"/>
<sequence>MAAEGAPVLVRHAGGVEELRQLPPGFRFRPTDEELVVQYLRRKALGAPLPAAVIPVVRDLYSLDPWDAVDVPAAPDASSQGERYFFAVRPAGGVGSARRATASGRWRPAGKEKPVALPRPCGGGSLLVGVKRAMAFVPRRKKKKAAAAAALAIGWVMHEYRLAAPLHKHGCSLAQAQGEWVVCRVFQKGSGRPRRRRQRPVSPSPSSASSCVTDGSSSSSSDMDEVSS</sequence>
<evidence type="ECO:0000313" key="8">
    <source>
        <dbReference type="Proteomes" id="UP000251960"/>
    </source>
</evidence>
<dbReference type="SMR" id="A0A3L6EWT3"/>
<organism evidence="7 8">
    <name type="scientific">Zea mays</name>
    <name type="common">Maize</name>
    <dbReference type="NCBI Taxonomy" id="4577"/>
    <lineage>
        <taxon>Eukaryota</taxon>
        <taxon>Viridiplantae</taxon>
        <taxon>Streptophyta</taxon>
        <taxon>Embryophyta</taxon>
        <taxon>Tracheophyta</taxon>
        <taxon>Spermatophyta</taxon>
        <taxon>Magnoliopsida</taxon>
        <taxon>Liliopsida</taxon>
        <taxon>Poales</taxon>
        <taxon>Poaceae</taxon>
        <taxon>PACMAD clade</taxon>
        <taxon>Panicoideae</taxon>
        <taxon>Andropogonodae</taxon>
        <taxon>Andropogoneae</taxon>
        <taxon>Tripsacinae</taxon>
        <taxon>Zea</taxon>
    </lineage>
</organism>
<dbReference type="PANTHER" id="PTHR31719:SF107">
    <property type="entry name" value="OS02G0285900 PROTEIN"/>
    <property type="match status" value="1"/>
</dbReference>
<dbReference type="EMBL" id="NCVQ01000005">
    <property type="protein sequence ID" value="PWZ25330.1"/>
    <property type="molecule type" value="Genomic_DNA"/>
</dbReference>
<evidence type="ECO:0000256" key="2">
    <source>
        <dbReference type="ARBA" id="ARBA00023125"/>
    </source>
</evidence>
<keyword evidence="2" id="KW-0238">DNA-binding</keyword>
<comment type="caution">
    <text evidence="7">The sequence shown here is derived from an EMBL/GenBank/DDBJ whole genome shotgun (WGS) entry which is preliminary data.</text>
</comment>
<dbReference type="Gene3D" id="2.170.150.80">
    <property type="entry name" value="NAC domain"/>
    <property type="match status" value="1"/>
</dbReference>
<protein>
    <submittedName>
        <fullName evidence="7">NAC domain-containing protein 41</fullName>
    </submittedName>
</protein>
<dbReference type="Pfam" id="PF02365">
    <property type="entry name" value="NAM"/>
    <property type="match status" value="1"/>
</dbReference>
<dbReference type="InterPro" id="IPR036093">
    <property type="entry name" value="NAC_dom_sf"/>
</dbReference>
<gene>
    <name evidence="7" type="primary">NAC041_0</name>
    <name evidence="7" type="ORF">Zm00014a_024342</name>
</gene>
<evidence type="ECO:0000313" key="7">
    <source>
        <dbReference type="EMBL" id="PWZ25330.1"/>
    </source>
</evidence>